<dbReference type="InterPro" id="IPR012292">
    <property type="entry name" value="Globin/Proto"/>
</dbReference>
<dbReference type="SUPFAM" id="SSF46458">
    <property type="entry name" value="Globin-like"/>
    <property type="match status" value="1"/>
</dbReference>
<sequence>MTEHIDSNQINSNLRSRFDYLSKFLNFTSDDIALLNKFAGIILPRVPVVVDAVYRKLLAFDITKQYFLIRNDGFEGHLTKKSSNLTVDSAQMKFRKDMLSIYLKHILTQAEWDDTFLQYLSRIGKMHTDKAGSSSINIDYIHINGLFGFLEHILIDALWTAENVDDKTKYKMFAALNKLFWIQNDFFSMHYLSSWDDSAATNEAEIKKPKHCCF</sequence>
<dbReference type="Gene3D" id="1.10.490.10">
    <property type="entry name" value="Globins"/>
    <property type="match status" value="1"/>
</dbReference>
<evidence type="ECO:0000313" key="9">
    <source>
        <dbReference type="EMBL" id="CAF4937613.1"/>
    </source>
</evidence>
<evidence type="ECO:0000313" key="2">
    <source>
        <dbReference type="EMBL" id="CAF1221939.1"/>
    </source>
</evidence>
<proteinExistence type="predicted"/>
<dbReference type="EMBL" id="CAJNOW010000061">
    <property type="protein sequence ID" value="CAF1221939.1"/>
    <property type="molecule type" value="Genomic_DNA"/>
</dbReference>
<name>A0A819J2M9_9BILA</name>
<dbReference type="Proteomes" id="UP000663824">
    <property type="component" value="Unassembled WGS sequence"/>
</dbReference>
<evidence type="ECO:0000313" key="10">
    <source>
        <dbReference type="Proteomes" id="UP000663866"/>
    </source>
</evidence>
<dbReference type="OrthoDB" id="10027058at2759"/>
<gene>
    <name evidence="9" type="ORF">BYL167_LOCUS53544</name>
    <name evidence="3" type="ORF">CJN711_LOCUS27721</name>
    <name evidence="2" type="ORF">KQP761_LOCUS853</name>
    <name evidence="4" type="ORF">MBJ925_LOCUS3024</name>
    <name evidence="7" type="ORF">OVN521_LOCUS10722</name>
    <name evidence="8" type="ORF">UXM345_LOCUS17478</name>
    <name evidence="5" type="ORF">WKI299_LOCUS60</name>
    <name evidence="6" type="ORF">XDN619_LOCUS32671</name>
</gene>
<evidence type="ECO:0000313" key="4">
    <source>
        <dbReference type="EMBL" id="CAF1924043.1"/>
    </source>
</evidence>
<dbReference type="Pfam" id="PF11563">
    <property type="entry name" value="Protoglobin"/>
    <property type="match status" value="1"/>
</dbReference>
<dbReference type="GO" id="GO:0020037">
    <property type="term" value="F:heme binding"/>
    <property type="evidence" value="ECO:0007669"/>
    <property type="project" value="InterPro"/>
</dbReference>
<dbReference type="Proteomes" id="UP000663842">
    <property type="component" value="Unassembled WGS sequence"/>
</dbReference>
<comment type="caution">
    <text evidence="7">The sequence shown here is derived from an EMBL/GenBank/DDBJ whole genome shotgun (WGS) entry which is preliminary data.</text>
</comment>
<dbReference type="Proteomes" id="UP000663866">
    <property type="component" value="Unassembled WGS sequence"/>
</dbReference>
<keyword evidence="10" id="KW-1185">Reference proteome</keyword>
<dbReference type="EMBL" id="CAJOBH010180423">
    <property type="protein sequence ID" value="CAF4937613.1"/>
    <property type="molecule type" value="Genomic_DNA"/>
</dbReference>
<accession>A0A819J2M9</accession>
<dbReference type="InterPro" id="IPR009050">
    <property type="entry name" value="Globin-like_sf"/>
</dbReference>
<dbReference type="EMBL" id="CAJOBG010001384">
    <property type="protein sequence ID" value="CAF3923540.1"/>
    <property type="molecule type" value="Genomic_DNA"/>
</dbReference>
<dbReference type="Proteomes" id="UP000663855">
    <property type="component" value="Unassembled WGS sequence"/>
</dbReference>
<dbReference type="EMBL" id="CAJNRG010016370">
    <property type="protein sequence ID" value="CAF2198796.1"/>
    <property type="molecule type" value="Genomic_DNA"/>
</dbReference>
<dbReference type="Proteomes" id="UP000663834">
    <property type="component" value="Unassembled WGS sequence"/>
</dbReference>
<dbReference type="EMBL" id="CAJNRE010000185">
    <property type="protein sequence ID" value="CAF1924043.1"/>
    <property type="molecule type" value="Genomic_DNA"/>
</dbReference>
<protein>
    <recommendedName>
        <fullName evidence="1">Globin-sensor domain-containing protein</fullName>
    </recommendedName>
</protein>
<reference evidence="7" key="1">
    <citation type="submission" date="2021-02" db="EMBL/GenBank/DDBJ databases">
        <authorList>
            <person name="Nowell W R."/>
        </authorList>
    </citation>
    <scope>NUCLEOTIDE SEQUENCE</scope>
</reference>
<dbReference type="PANTHER" id="PTHR42071">
    <property type="entry name" value="PROTOGLOBIN DOMAIN-CONTAINING PROTEIN"/>
    <property type="match status" value="1"/>
</dbReference>
<dbReference type="EMBL" id="CAJOBF010002275">
    <property type="protein sequence ID" value="CAF4022814.1"/>
    <property type="molecule type" value="Genomic_DNA"/>
</dbReference>
<evidence type="ECO:0000313" key="8">
    <source>
        <dbReference type="EMBL" id="CAF4022814.1"/>
    </source>
</evidence>
<dbReference type="GO" id="GO:0019825">
    <property type="term" value="F:oxygen binding"/>
    <property type="evidence" value="ECO:0007669"/>
    <property type="project" value="InterPro"/>
</dbReference>
<dbReference type="InterPro" id="IPR044398">
    <property type="entry name" value="Globin-sensor_dom"/>
</dbReference>
<organism evidence="7 10">
    <name type="scientific">Rotaria magnacalcarata</name>
    <dbReference type="NCBI Taxonomy" id="392030"/>
    <lineage>
        <taxon>Eukaryota</taxon>
        <taxon>Metazoa</taxon>
        <taxon>Spiralia</taxon>
        <taxon>Gnathifera</taxon>
        <taxon>Rotifera</taxon>
        <taxon>Eurotatoria</taxon>
        <taxon>Bdelloidea</taxon>
        <taxon>Philodinida</taxon>
        <taxon>Philodinidae</taxon>
        <taxon>Rotaria</taxon>
    </lineage>
</organism>
<evidence type="ECO:0000313" key="7">
    <source>
        <dbReference type="EMBL" id="CAF3923540.1"/>
    </source>
</evidence>
<dbReference type="Proteomes" id="UP000663887">
    <property type="component" value="Unassembled WGS sequence"/>
</dbReference>
<evidence type="ECO:0000313" key="3">
    <source>
        <dbReference type="EMBL" id="CAF1509548.1"/>
    </source>
</evidence>
<dbReference type="Proteomes" id="UP000663856">
    <property type="component" value="Unassembled WGS sequence"/>
</dbReference>
<evidence type="ECO:0000313" key="5">
    <source>
        <dbReference type="EMBL" id="CAF1927422.1"/>
    </source>
</evidence>
<dbReference type="PANTHER" id="PTHR42071:SF1">
    <property type="entry name" value="GLOBIN-SENSOR DOMAIN-CONTAINING PROTEIN"/>
    <property type="match status" value="1"/>
</dbReference>
<dbReference type="AlphaFoldDB" id="A0A819J2M9"/>
<dbReference type="Proteomes" id="UP000681967">
    <property type="component" value="Unassembled WGS sequence"/>
</dbReference>
<dbReference type="EMBL" id="CAJNOV010013135">
    <property type="protein sequence ID" value="CAF1509548.1"/>
    <property type="molecule type" value="Genomic_DNA"/>
</dbReference>
<evidence type="ECO:0000313" key="6">
    <source>
        <dbReference type="EMBL" id="CAF2198796.1"/>
    </source>
</evidence>
<evidence type="ECO:0000259" key="1">
    <source>
        <dbReference type="Pfam" id="PF11563"/>
    </source>
</evidence>
<feature type="domain" description="Globin-sensor" evidence="1">
    <location>
        <begin position="16"/>
        <end position="193"/>
    </location>
</feature>
<dbReference type="EMBL" id="CAJNRF010000004">
    <property type="protein sequence ID" value="CAF1927422.1"/>
    <property type="molecule type" value="Genomic_DNA"/>
</dbReference>